<dbReference type="PROSITE" id="PS51918">
    <property type="entry name" value="RADICAL_SAM"/>
    <property type="match status" value="1"/>
</dbReference>
<comment type="similarity">
    <text evidence="1">Belongs to the anaerobic coproporphyrinogen-III oxidase family. HemW subfamily.</text>
</comment>
<dbReference type="InterPro" id="IPR023404">
    <property type="entry name" value="rSAM_horseshoe"/>
</dbReference>
<dbReference type="InterPro" id="IPR058240">
    <property type="entry name" value="rSAM_sf"/>
</dbReference>
<dbReference type="GO" id="GO:0051539">
    <property type="term" value="F:4 iron, 4 sulfur cluster binding"/>
    <property type="evidence" value="ECO:0007669"/>
    <property type="project" value="UniProtKB-UniRule"/>
</dbReference>
<keyword evidence="2" id="KW-0349">Heme</keyword>
<dbReference type="EMBL" id="JQ844218">
    <property type="protein sequence ID" value="AGS53001.1"/>
    <property type="molecule type" value="Genomic_DNA"/>
</dbReference>
<dbReference type="PANTHER" id="PTHR13932">
    <property type="entry name" value="COPROPORPHYRINIGEN III OXIDASE"/>
    <property type="match status" value="1"/>
</dbReference>
<keyword evidence="4" id="KW-0560">Oxidoreductase</keyword>
<protein>
    <recommendedName>
        <fullName evidence="2">Heme chaperone HemW</fullName>
    </recommendedName>
</protein>
<dbReference type="GO" id="GO:0006779">
    <property type="term" value="P:porphyrin-containing compound biosynthetic process"/>
    <property type="evidence" value="ECO:0007669"/>
    <property type="project" value="InterPro"/>
</dbReference>
<dbReference type="NCBIfam" id="TIGR00539">
    <property type="entry name" value="hemN_rel"/>
    <property type="match status" value="1"/>
</dbReference>
<name>A0A806KM54_9BACT</name>
<keyword evidence="2" id="KW-0143">Chaperone</keyword>
<dbReference type="GO" id="GO:0005737">
    <property type="term" value="C:cytoplasm"/>
    <property type="evidence" value="ECO:0007669"/>
    <property type="project" value="UniProtKB-SubCell"/>
</dbReference>
<dbReference type="Pfam" id="PF04055">
    <property type="entry name" value="Radical_SAM"/>
    <property type="match status" value="1"/>
</dbReference>
<keyword evidence="2" id="KW-0004">4Fe-4S</keyword>
<keyword evidence="2" id="KW-0949">S-adenosyl-L-methionine</keyword>
<dbReference type="CDD" id="cd01335">
    <property type="entry name" value="Radical_SAM"/>
    <property type="match status" value="1"/>
</dbReference>
<accession>A0A806KM54</accession>
<dbReference type="GO" id="GO:0004109">
    <property type="term" value="F:coproporphyrinogen oxidase activity"/>
    <property type="evidence" value="ECO:0007669"/>
    <property type="project" value="InterPro"/>
</dbReference>
<dbReference type="SFLD" id="SFLDS00029">
    <property type="entry name" value="Radical_SAM"/>
    <property type="match status" value="1"/>
</dbReference>
<dbReference type="InterPro" id="IPR007197">
    <property type="entry name" value="rSAM"/>
</dbReference>
<dbReference type="SFLD" id="SFLDF00562">
    <property type="entry name" value="HemN-like__clustered_with_heat"/>
    <property type="match status" value="1"/>
</dbReference>
<dbReference type="InterPro" id="IPR034505">
    <property type="entry name" value="Coproporphyrinogen-III_oxidase"/>
</dbReference>
<organism evidence="4">
    <name type="scientific">uncultured bacterium contig00030</name>
    <dbReference type="NCBI Taxonomy" id="1181519"/>
    <lineage>
        <taxon>Bacteria</taxon>
        <taxon>environmental samples</taxon>
    </lineage>
</organism>
<dbReference type="InterPro" id="IPR004559">
    <property type="entry name" value="HemW-like"/>
</dbReference>
<reference evidence="4" key="1">
    <citation type="submission" date="2012-03" db="EMBL/GenBank/DDBJ databases">
        <title>Functional metagenomics reveals considerable lignocellulase gene clusters in the gut microbiome of a wood-feeding higher termite.</title>
        <authorList>
            <person name="Liu N."/>
        </authorList>
    </citation>
    <scope>NUCLEOTIDE SEQUENCE</scope>
</reference>
<comment type="subcellular location">
    <subcellularLocation>
        <location evidence="2">Cytoplasm</location>
    </subcellularLocation>
</comment>
<evidence type="ECO:0000259" key="3">
    <source>
        <dbReference type="PROSITE" id="PS51918"/>
    </source>
</evidence>
<feature type="domain" description="Radical SAM core" evidence="3">
    <location>
        <begin position="1"/>
        <end position="234"/>
    </location>
</feature>
<evidence type="ECO:0000256" key="1">
    <source>
        <dbReference type="ARBA" id="ARBA00006100"/>
    </source>
</evidence>
<evidence type="ECO:0000313" key="4">
    <source>
        <dbReference type="EMBL" id="AGS53001.1"/>
    </source>
</evidence>
<dbReference type="SFLD" id="SFLDG01065">
    <property type="entry name" value="anaerobic_coproporphyrinogen-I"/>
    <property type="match status" value="1"/>
</dbReference>
<dbReference type="SUPFAM" id="SSF102114">
    <property type="entry name" value="Radical SAM enzymes"/>
    <property type="match status" value="1"/>
</dbReference>
<keyword evidence="2" id="KW-0411">Iron-sulfur</keyword>
<dbReference type="InterPro" id="IPR006638">
    <property type="entry name" value="Elp3/MiaA/NifB-like_rSAM"/>
</dbReference>
<dbReference type="GO" id="GO:0046872">
    <property type="term" value="F:metal ion binding"/>
    <property type="evidence" value="ECO:0007669"/>
    <property type="project" value="UniProtKB-UniRule"/>
</dbReference>
<evidence type="ECO:0000256" key="2">
    <source>
        <dbReference type="RuleBase" id="RU364116"/>
    </source>
</evidence>
<dbReference type="Gene3D" id="3.80.30.20">
    <property type="entry name" value="tm_1862 like domain"/>
    <property type="match status" value="1"/>
</dbReference>
<sequence length="385" mass="42786">MDSKSAGLYIHVPFCASFCDYCDFYSVAADETSSLLDSYVKAVIEDIKYQIEYFNVDEITTIYIGGGTPSVLGAERLEVLLDALKKLKPVEFSIEANPESVTKELLSVCREGGVNRLSAGVQSFYAPSRLSVNRTGNAEKLREQLELVSGFFPGAFSADLIAGLPFQSAETVLDDIKKTLDFNPAHVSLYSLAAEKDTPLENKIKAKEIVLADRDDADALWLCARDALKNAGFDHYEISNFALPGKYCLHNMNYWNMGSWLGAGPAASGTIINEEEASGKRFTYKADLQSYLKAPFIKNAVCEELDKTSLLKESLLMGFRLREGPDMEKFKSRFGFGIEDCIGQTLERWKGRDKMLFLNSFLSEAFLELEKPAAPQPDPFRVLVP</sequence>
<dbReference type="SMART" id="SM00729">
    <property type="entry name" value="Elp3"/>
    <property type="match status" value="1"/>
</dbReference>
<keyword evidence="2" id="KW-0408">Iron</keyword>
<comment type="function">
    <text evidence="2">Probably acts as a heme chaperone, transferring heme to an unknown acceptor. Binds one molecule of heme per monomer, possibly covalently. Binds 1 [4Fe-4S] cluster. The cluster is coordinated with 3 cysteines and an exchangeable S-adenosyl-L-methionine.</text>
</comment>
<keyword evidence="2" id="KW-0479">Metal-binding</keyword>
<proteinExistence type="inferred from homology"/>
<keyword evidence="2" id="KW-0963">Cytoplasm</keyword>
<dbReference type="PANTHER" id="PTHR13932:SF5">
    <property type="entry name" value="RADICAL S-ADENOSYL METHIONINE DOMAIN-CONTAINING PROTEIN 1, MITOCHONDRIAL"/>
    <property type="match status" value="1"/>
</dbReference>
<dbReference type="AlphaFoldDB" id="A0A806KM54"/>